<evidence type="ECO:0000313" key="2">
    <source>
        <dbReference type="EMBL" id="QCY70757.1"/>
    </source>
</evidence>
<dbReference type="RefSeq" id="WP_139067322.1">
    <property type="nucleotide sequence ID" value="NZ_CP040812.1"/>
</dbReference>
<evidence type="ECO:0008006" key="4">
    <source>
        <dbReference type="Google" id="ProtNLM"/>
    </source>
</evidence>
<keyword evidence="3" id="KW-1185">Reference proteome</keyword>
<keyword evidence="1" id="KW-1133">Transmembrane helix</keyword>
<reference evidence="2 3" key="1">
    <citation type="submission" date="2019-06" db="EMBL/GenBank/DDBJ databases">
        <title>Complete genome sequence of Antarcticibacterium flavum KCTC 52984T from an Antarctic marine sediment.</title>
        <authorList>
            <person name="Lee Y.M."/>
            <person name="Shin S.C."/>
        </authorList>
    </citation>
    <scope>NUCLEOTIDE SEQUENCE [LARGE SCALE GENOMIC DNA]</scope>
    <source>
        <strain evidence="2 3">KCTC 52984</strain>
    </source>
</reference>
<dbReference type="EMBL" id="CP040812">
    <property type="protein sequence ID" value="QCY70757.1"/>
    <property type="molecule type" value="Genomic_DNA"/>
</dbReference>
<evidence type="ECO:0000313" key="3">
    <source>
        <dbReference type="Proteomes" id="UP000309016"/>
    </source>
</evidence>
<keyword evidence="1" id="KW-0812">Transmembrane</keyword>
<feature type="transmembrane region" description="Helical" evidence="1">
    <location>
        <begin position="101"/>
        <end position="123"/>
    </location>
</feature>
<sequence>MEISLIHKKELLKNVNNKTKLEPIDLITEVLLKNKFDSKEVTTFTFISKKTTGKRYYFLNENFFQDVKQEYKKNFKLALYVLPALLIAISIFVYFEFATKLTGVLILFAFLTVIIVLASIFFVPKKLILKNKFLYEVDFLGDRKNKLEFSELEIMETSTLAFVYFTQEKSPIIFAQLKDKEKFIQIFQEYKNACKTIKGNRLQPT</sequence>
<dbReference type="KEGG" id="afla:FHG64_15925"/>
<evidence type="ECO:0000256" key="1">
    <source>
        <dbReference type="SAM" id="Phobius"/>
    </source>
</evidence>
<organism evidence="2 3">
    <name type="scientific">Antarcticibacterium flavum</name>
    <dbReference type="NCBI Taxonomy" id="2058175"/>
    <lineage>
        <taxon>Bacteria</taxon>
        <taxon>Pseudomonadati</taxon>
        <taxon>Bacteroidota</taxon>
        <taxon>Flavobacteriia</taxon>
        <taxon>Flavobacteriales</taxon>
        <taxon>Flavobacteriaceae</taxon>
        <taxon>Antarcticibacterium</taxon>
    </lineage>
</organism>
<protein>
    <recommendedName>
        <fullName evidence="4">YcxB family protein</fullName>
    </recommendedName>
</protein>
<name>A0A5B7X5U5_9FLAO</name>
<gene>
    <name evidence="2" type="ORF">FHG64_15925</name>
</gene>
<dbReference type="AlphaFoldDB" id="A0A5B7X5U5"/>
<dbReference type="Proteomes" id="UP000309016">
    <property type="component" value="Chromosome"/>
</dbReference>
<keyword evidence="1" id="KW-0472">Membrane</keyword>
<accession>A0A5B7X5U5</accession>
<feature type="transmembrane region" description="Helical" evidence="1">
    <location>
        <begin position="77"/>
        <end position="95"/>
    </location>
</feature>
<proteinExistence type="predicted"/>